<dbReference type="Pfam" id="PF02369">
    <property type="entry name" value="Big_1"/>
    <property type="match status" value="1"/>
</dbReference>
<organism evidence="5">
    <name type="scientific">Chitiniphilus shinanonensis</name>
    <dbReference type="NCBI Taxonomy" id="553088"/>
    <lineage>
        <taxon>Bacteria</taxon>
        <taxon>Pseudomonadati</taxon>
        <taxon>Pseudomonadota</taxon>
        <taxon>Betaproteobacteria</taxon>
        <taxon>Neisseriales</taxon>
        <taxon>Chitinibacteraceae</taxon>
        <taxon>Chitiniphilus</taxon>
    </lineage>
</organism>
<feature type="chain" id="PRO_5003385731" evidence="3">
    <location>
        <begin position="32"/>
        <end position="691"/>
    </location>
</feature>
<dbReference type="InterPro" id="IPR008964">
    <property type="entry name" value="Invasin/intimin_cell_adhesion"/>
</dbReference>
<evidence type="ECO:0000259" key="4">
    <source>
        <dbReference type="PROSITE" id="PS51127"/>
    </source>
</evidence>
<evidence type="ECO:0000256" key="1">
    <source>
        <dbReference type="ARBA" id="ARBA00010116"/>
    </source>
</evidence>
<dbReference type="PROSITE" id="PS51257">
    <property type="entry name" value="PROKAR_LIPOPROTEIN"/>
    <property type="match status" value="1"/>
</dbReference>
<feature type="domain" description="Big-1" evidence="4">
    <location>
        <begin position="158"/>
        <end position="252"/>
    </location>
</feature>
<accession>F8WSR2</accession>
<dbReference type="AlphaFoldDB" id="F8WSR2"/>
<dbReference type="PROSITE" id="PS51127">
    <property type="entry name" value="BIG1"/>
    <property type="match status" value="1"/>
</dbReference>
<evidence type="ECO:0000256" key="2">
    <source>
        <dbReference type="SAM" id="MobiDB-lite"/>
    </source>
</evidence>
<gene>
    <name evidence="5" type="primary">csaT</name>
</gene>
<proteinExistence type="inferred from homology"/>
<dbReference type="EMBL" id="AB649129">
    <property type="protein sequence ID" value="BAK53899.1"/>
    <property type="molecule type" value="Genomic_DNA"/>
</dbReference>
<protein>
    <submittedName>
        <fullName evidence="5">Ig domain protein, group 1 domain protein</fullName>
    </submittedName>
</protein>
<reference evidence="5" key="1">
    <citation type="journal article" date="2012" name="J. Biosci. Bioeng.">
        <title>Isolation of genes coding for chitin-degrading enzymes in the novel chitinolytic bacterium, Chitiniphilus shinanonensis, and characterization of a gene coding for a family 19 chitinase.</title>
        <authorList>
            <person name="Huang L."/>
            <person name="Garbulewska E."/>
            <person name="Sato K."/>
            <person name="Kato Y."/>
            <person name="Nogawa M."/>
            <person name="Taguchi G."/>
            <person name="Shimosaka M."/>
        </authorList>
    </citation>
    <scope>NUCLEOTIDE SEQUENCE</scope>
    <source>
        <strain evidence="5">SAY3</strain>
    </source>
</reference>
<dbReference type="SUPFAM" id="SSF49373">
    <property type="entry name" value="Invasin/intimin cell-adhesion fragments"/>
    <property type="match status" value="3"/>
</dbReference>
<evidence type="ECO:0000256" key="3">
    <source>
        <dbReference type="SAM" id="SignalP"/>
    </source>
</evidence>
<name>F8WSR2_9NEIS</name>
<sequence>MAHKYITWRRWISSVATVGVLALLAGCNGSAEGDSGGPGPTQPPASAQQARVVISPSQAALSLSAPATITATVLDAENNPVPGAVVAFSTDDSLALAQPKSRISDASGKASTTLSVASIAASSQVGTLVATATYSVGDTKVTASGSMVYEIGASALQISSLTVGNAAIGAYATTAVTASILLTDGTPVANQVVSFTSVCAGGSTPKAVVDGSALTDSSGVARVSYTDKGCSGQDTITATTAGVSKSVSISVAPPAASSLQFQALTPANGIITLKGYGSASRPETAQVQFKLVDNNNQGIAGQPIVFTLDVQVGGVKLANANGQGQVTAITDSNGLVSATVEAGNQPTPVRVIATSGALSSQSSLLSISTGFPDQDSMSLSAERYNINAWGYDGATSAITIRLADHFNNPIPDGTAINFITDGGRIGNGTQGSCTTTNSQCSITLSSQNPRPANGRVHIVAYAIGEESFVDKNNNIVADQANELVDINGHSSDQGEAFIDVDEDGMFTQGVDQLVDFNNDGTYNGPDGKFNGSLCASSFAGCSSVKSLNVFQQATFIFSSDHPATPVPVAAMAPYANLAGINLSCSGGPQTIGLYIPDFKGNVLPADTQVQISKAANSDGVTIAFGGSHTVLSAAPALNARIPGLTVFTLALAPPSSGCAASTGTLVVKVSAPDHDGGSTLETSFPLSYNLN</sequence>
<comment type="similarity">
    <text evidence="1">Belongs to the intimin/invasin family.</text>
</comment>
<keyword evidence="3" id="KW-0732">Signal</keyword>
<dbReference type="SMART" id="SM00634">
    <property type="entry name" value="BID_1"/>
    <property type="match status" value="3"/>
</dbReference>
<dbReference type="Gene3D" id="2.60.40.10">
    <property type="entry name" value="Immunoglobulins"/>
    <property type="match status" value="4"/>
</dbReference>
<evidence type="ECO:0000313" key="5">
    <source>
        <dbReference type="EMBL" id="BAK53899.1"/>
    </source>
</evidence>
<dbReference type="InterPro" id="IPR013783">
    <property type="entry name" value="Ig-like_fold"/>
</dbReference>
<dbReference type="InterPro" id="IPR003344">
    <property type="entry name" value="Big_1_dom"/>
</dbReference>
<feature type="signal peptide" evidence="3">
    <location>
        <begin position="1"/>
        <end position="31"/>
    </location>
</feature>
<feature type="region of interest" description="Disordered" evidence="2">
    <location>
        <begin position="31"/>
        <end position="50"/>
    </location>
</feature>